<evidence type="ECO:0000313" key="2">
    <source>
        <dbReference type="Proteomes" id="UP001499933"/>
    </source>
</evidence>
<name>A0ABP5CWR8_9MICO</name>
<dbReference type="RefSeq" id="WP_344097486.1">
    <property type="nucleotide sequence ID" value="NZ_BAAAOG010000013.1"/>
</dbReference>
<dbReference type="Proteomes" id="UP001499933">
    <property type="component" value="Unassembled WGS sequence"/>
</dbReference>
<accession>A0ABP5CWR8</accession>
<evidence type="ECO:0000313" key="1">
    <source>
        <dbReference type="EMBL" id="GAA1970246.1"/>
    </source>
</evidence>
<organism evidence="1 2">
    <name type="scientific">Microbacterium deminutum</name>
    <dbReference type="NCBI Taxonomy" id="344164"/>
    <lineage>
        <taxon>Bacteria</taxon>
        <taxon>Bacillati</taxon>
        <taxon>Actinomycetota</taxon>
        <taxon>Actinomycetes</taxon>
        <taxon>Micrococcales</taxon>
        <taxon>Microbacteriaceae</taxon>
        <taxon>Microbacterium</taxon>
    </lineage>
</organism>
<reference evidence="2" key="1">
    <citation type="journal article" date="2019" name="Int. J. Syst. Evol. Microbiol.">
        <title>The Global Catalogue of Microorganisms (GCM) 10K type strain sequencing project: providing services to taxonomists for standard genome sequencing and annotation.</title>
        <authorList>
            <consortium name="The Broad Institute Genomics Platform"/>
            <consortium name="The Broad Institute Genome Sequencing Center for Infectious Disease"/>
            <person name="Wu L."/>
            <person name="Ma J."/>
        </authorList>
    </citation>
    <scope>NUCLEOTIDE SEQUENCE [LARGE SCALE GENOMIC DNA]</scope>
    <source>
        <strain evidence="2">JCM 14901</strain>
    </source>
</reference>
<proteinExistence type="predicted"/>
<sequence>MTDDASEALVYDTHSYLAQREGWRARTRLAFFASPHARAVFDLVRHSVTDFVYGMSGRSWETAPHADYYVGLQTAYLRTQGLVLDLARDCEVIDGATLLRRQIEVIARLRELDEIEDLSELLKRTPNVNALKSPVRALYGSYSEIAHSSVDYVFDLLASGEAGFEQWVSVYPKFTPNSHVLFQNAAVVHLEFLLWVRDLGDRTGIAIERHYVDGSFAELVEALNAWATDPEAATSSRRS</sequence>
<comment type="caution">
    <text evidence="1">The sequence shown here is derived from an EMBL/GenBank/DDBJ whole genome shotgun (WGS) entry which is preliminary data.</text>
</comment>
<protein>
    <submittedName>
        <fullName evidence="1">Uncharacterized protein</fullName>
    </submittedName>
</protein>
<dbReference type="EMBL" id="BAAAOG010000013">
    <property type="protein sequence ID" value="GAA1970246.1"/>
    <property type="molecule type" value="Genomic_DNA"/>
</dbReference>
<gene>
    <name evidence="1" type="ORF">GCM10009776_36640</name>
</gene>
<keyword evidence="2" id="KW-1185">Reference proteome</keyword>